<feature type="compositionally biased region" description="Low complexity" evidence="2">
    <location>
        <begin position="188"/>
        <end position="205"/>
    </location>
</feature>
<dbReference type="GeneID" id="20038716"/>
<feature type="compositionally biased region" description="Basic and acidic residues" evidence="2">
    <location>
        <begin position="350"/>
        <end position="360"/>
    </location>
</feature>
<feature type="region of interest" description="Disordered" evidence="2">
    <location>
        <begin position="1"/>
        <end position="35"/>
    </location>
</feature>
<feature type="compositionally biased region" description="Pro residues" evidence="2">
    <location>
        <begin position="216"/>
        <end position="226"/>
    </location>
</feature>
<keyword evidence="1" id="KW-0175">Coiled coil</keyword>
<reference evidence="3 4" key="1">
    <citation type="submission" date="2013-02" db="EMBL/GenBank/DDBJ databases">
        <title>The Genome Sequence of Plasmodium inui San Antonio 1.</title>
        <authorList>
            <consortium name="The Broad Institute Genome Sequencing Platform"/>
            <consortium name="The Broad Institute Genome Sequencing Center for Infectious Disease"/>
            <person name="Neafsey D."/>
            <person name="Cheeseman I."/>
            <person name="Volkman S."/>
            <person name="Adams J."/>
            <person name="Walker B."/>
            <person name="Young S.K."/>
            <person name="Zeng Q."/>
            <person name="Gargeya S."/>
            <person name="Fitzgerald M."/>
            <person name="Haas B."/>
            <person name="Abouelleil A."/>
            <person name="Alvarado L."/>
            <person name="Arachchi H.M."/>
            <person name="Berlin A.M."/>
            <person name="Chapman S.B."/>
            <person name="Dewar J."/>
            <person name="Goldberg J."/>
            <person name="Griggs A."/>
            <person name="Gujja S."/>
            <person name="Hansen M."/>
            <person name="Howarth C."/>
            <person name="Imamovic A."/>
            <person name="Larimer J."/>
            <person name="McCowan C."/>
            <person name="Murphy C."/>
            <person name="Neiman D."/>
            <person name="Pearson M."/>
            <person name="Priest M."/>
            <person name="Roberts A."/>
            <person name="Saif S."/>
            <person name="Shea T."/>
            <person name="Sisk P."/>
            <person name="Sykes S."/>
            <person name="Wortman J."/>
            <person name="Nusbaum C."/>
            <person name="Birren B."/>
        </authorList>
    </citation>
    <scope>NUCLEOTIDE SEQUENCE [LARGE SCALE GENOMIC DNA]</scope>
    <source>
        <strain evidence="3 4">San Antonio 1</strain>
    </source>
</reference>
<feature type="compositionally biased region" description="Polar residues" evidence="2">
    <location>
        <begin position="20"/>
        <end position="30"/>
    </location>
</feature>
<feature type="region of interest" description="Disordered" evidence="2">
    <location>
        <begin position="267"/>
        <end position="319"/>
    </location>
</feature>
<dbReference type="OrthoDB" id="387699at2759"/>
<feature type="compositionally biased region" description="Polar residues" evidence="2">
    <location>
        <begin position="443"/>
        <end position="455"/>
    </location>
</feature>
<feature type="region of interest" description="Disordered" evidence="2">
    <location>
        <begin position="188"/>
        <end position="228"/>
    </location>
</feature>
<evidence type="ECO:0000313" key="3">
    <source>
        <dbReference type="EMBL" id="EUD66247.1"/>
    </source>
</evidence>
<feature type="compositionally biased region" description="Basic and acidic residues" evidence="2">
    <location>
        <begin position="426"/>
        <end position="440"/>
    </location>
</feature>
<evidence type="ECO:0000256" key="2">
    <source>
        <dbReference type="SAM" id="MobiDB-lite"/>
    </source>
</evidence>
<organism evidence="3 4">
    <name type="scientific">Plasmodium inui San Antonio 1</name>
    <dbReference type="NCBI Taxonomy" id="1237626"/>
    <lineage>
        <taxon>Eukaryota</taxon>
        <taxon>Sar</taxon>
        <taxon>Alveolata</taxon>
        <taxon>Apicomplexa</taxon>
        <taxon>Aconoidasida</taxon>
        <taxon>Haemosporida</taxon>
        <taxon>Plasmodiidae</taxon>
        <taxon>Plasmodium</taxon>
        <taxon>Plasmodium (Plasmodium)</taxon>
    </lineage>
</organism>
<feature type="compositionally biased region" description="Basic and acidic residues" evidence="2">
    <location>
        <begin position="370"/>
        <end position="384"/>
    </location>
</feature>
<sequence>MLKRVGDKTTQTEGDPAGTRATSPASSNPSGDDARGKDWFVVENIRLRKQIKSLKGEYEKENRNLSIRCQLLQNRQQIIPSDNFYLQLDKILRRKRKGRKYKNNATQTDITFVSPFFANWESYFEDSAVDRIASDGEVEALKRKRIEKGVSQIRYQYTCSNEVRTPSAKRSSNLSANQSANLSVNLSANQSANQSSNLSANQSANRTVQQRRYPPCCTPHPVPPTRPSTNIFKVPNHVIHKDNILYSLYTDNDLIFIREIAEDLIPKGGEKRDAGGTGNNKGTDRPSPVGSSHQTGDTERRLSERKDVQNKFSWIGNPAEGEKLDDVLTHMNGEKKPQVEENNGAFVGSPDEKKTNETTLRDGGQTPKGRNTEDEMDAVKRDTSDAPSSGAILPHVENKHGKTRSGSRRGKGTKEHPAETDQIIAKTEKYIDVLLKHERGCTSPESSGTTLTPQEHTPHARASHSKRSPERRQVPTCEESPPSEEPTQSATYSSSRRKKKEAPASWQMGVAKRAPICLERSTTTKSEYPGDNATAPLCDNNPPFARTNRKKKKKKKNRPSKQIRLCASSPLTSQMATRMEPSEWNSNPLRGQAQRTSDDTPWVGKTSYPFVKSEADSYIGQGTTCPPDGGASKKGLIPLLWDAEHEGTTPPPLEGCHHSITLSDAERSANEIRKISLEHKKRAFLFYM</sequence>
<feature type="region of interest" description="Disordered" evidence="2">
    <location>
        <begin position="334"/>
        <end position="507"/>
    </location>
</feature>
<evidence type="ECO:0000313" key="4">
    <source>
        <dbReference type="Proteomes" id="UP000030640"/>
    </source>
</evidence>
<dbReference type="Proteomes" id="UP000030640">
    <property type="component" value="Unassembled WGS sequence"/>
</dbReference>
<feature type="coiled-coil region" evidence="1">
    <location>
        <begin position="44"/>
        <end position="75"/>
    </location>
</feature>
<dbReference type="RefSeq" id="XP_008817256.1">
    <property type="nucleotide sequence ID" value="XM_008819034.1"/>
</dbReference>
<keyword evidence="4" id="KW-1185">Reference proteome</keyword>
<protein>
    <submittedName>
        <fullName evidence="3">Uncharacterized protein</fullName>
    </submittedName>
</protein>
<feature type="compositionally biased region" description="Basic residues" evidence="2">
    <location>
        <begin position="547"/>
        <end position="561"/>
    </location>
</feature>
<feature type="compositionally biased region" description="Basic and acidic residues" evidence="2">
    <location>
        <begin position="296"/>
        <end position="309"/>
    </location>
</feature>
<gene>
    <name evidence="3" type="ORF">C922_03442</name>
</gene>
<evidence type="ECO:0000256" key="1">
    <source>
        <dbReference type="SAM" id="Coils"/>
    </source>
</evidence>
<proteinExistence type="predicted"/>
<feature type="compositionally biased region" description="Polar residues" evidence="2">
    <location>
        <begin position="583"/>
        <end position="595"/>
    </location>
</feature>
<name>W6ZZC0_9APIC</name>
<feature type="region of interest" description="Disordered" evidence="2">
    <location>
        <begin position="522"/>
        <end position="603"/>
    </location>
</feature>
<accession>W6ZZC0</accession>
<dbReference type="VEuPathDB" id="PlasmoDB:C922_03442"/>
<dbReference type="AlphaFoldDB" id="W6ZZC0"/>
<feature type="compositionally biased region" description="Basic residues" evidence="2">
    <location>
        <begin position="401"/>
        <end position="411"/>
    </location>
</feature>
<dbReference type="EMBL" id="KI965473">
    <property type="protein sequence ID" value="EUD66247.1"/>
    <property type="molecule type" value="Genomic_DNA"/>
</dbReference>